<dbReference type="RefSeq" id="WP_183498377.1">
    <property type="nucleotide sequence ID" value="NZ_BAABCO010000003.1"/>
</dbReference>
<dbReference type="Proteomes" id="UP000549113">
    <property type="component" value="Unassembled WGS sequence"/>
</dbReference>
<proteinExistence type="predicted"/>
<evidence type="ECO:0000256" key="2">
    <source>
        <dbReference type="SAM" id="SignalP"/>
    </source>
</evidence>
<evidence type="ECO:0000256" key="1">
    <source>
        <dbReference type="SAM" id="MobiDB-lite"/>
    </source>
</evidence>
<dbReference type="InterPro" id="IPR005590">
    <property type="entry name" value="DUF333"/>
</dbReference>
<feature type="compositionally biased region" description="Gly residues" evidence="1">
    <location>
        <begin position="52"/>
        <end position="65"/>
    </location>
</feature>
<dbReference type="EMBL" id="JACIFH010000001">
    <property type="protein sequence ID" value="MBB4138608.1"/>
    <property type="molecule type" value="Genomic_DNA"/>
</dbReference>
<reference evidence="3 4" key="1">
    <citation type="submission" date="2020-08" db="EMBL/GenBank/DDBJ databases">
        <title>Sequencing the genomes of 1000 actinobacteria strains.</title>
        <authorList>
            <person name="Klenk H.-P."/>
        </authorList>
    </citation>
    <scope>NUCLEOTIDE SEQUENCE [LARGE SCALE GENOMIC DNA]</scope>
    <source>
        <strain evidence="3 4">DSM 19600</strain>
    </source>
</reference>
<dbReference type="Pfam" id="PF03891">
    <property type="entry name" value="DUF333"/>
    <property type="match status" value="1"/>
</dbReference>
<dbReference type="AlphaFoldDB" id="A0AA40SLV3"/>
<keyword evidence="2" id="KW-0732">Signal</keyword>
<dbReference type="PROSITE" id="PS51257">
    <property type="entry name" value="PROKAR_LIPOPROTEIN"/>
    <property type="match status" value="1"/>
</dbReference>
<feature type="chain" id="PRO_5041467602" evidence="2">
    <location>
        <begin position="23"/>
        <end position="238"/>
    </location>
</feature>
<name>A0AA40SLV3_9MICO</name>
<organism evidence="3 4">
    <name type="scientific">Microbacterium invictum</name>
    <dbReference type="NCBI Taxonomy" id="515415"/>
    <lineage>
        <taxon>Bacteria</taxon>
        <taxon>Bacillati</taxon>
        <taxon>Actinomycetota</taxon>
        <taxon>Actinomycetes</taxon>
        <taxon>Micrococcales</taxon>
        <taxon>Microbacteriaceae</taxon>
        <taxon>Microbacterium</taxon>
    </lineage>
</organism>
<feature type="region of interest" description="Disordered" evidence="1">
    <location>
        <begin position="30"/>
        <end position="65"/>
    </location>
</feature>
<feature type="compositionally biased region" description="Low complexity" evidence="1">
    <location>
        <begin position="38"/>
        <end position="47"/>
    </location>
</feature>
<feature type="signal peptide" evidence="2">
    <location>
        <begin position="1"/>
        <end position="22"/>
    </location>
</feature>
<accession>A0AA40SLV3</accession>
<evidence type="ECO:0000313" key="4">
    <source>
        <dbReference type="Proteomes" id="UP000549113"/>
    </source>
</evidence>
<sequence>MARRSLRAAGAAAAVLVAIALAGCVPEPAVTPAPPSTSPGSSTPAPGDDGDGATGGGETDDGAGGAASIDAAAEEYCITEGGLVQHRQPMFGTNDDPSTWTALGEPVSVCRFEAGEGESSTRIYVDPVSLYSEQPTLAALAYLAKAPMGEAAGNPAAAHCTDLGGAIAYGPSLRGGGLVDDEAPVDTVVAVCTFADGSFIDEWGIAYYSADTVRGKDLAGVFRFDQAVLPDVFPDAVG</sequence>
<keyword evidence="4" id="KW-1185">Reference proteome</keyword>
<protein>
    <submittedName>
        <fullName evidence="3">Hemolysin</fullName>
    </submittedName>
</protein>
<comment type="caution">
    <text evidence="3">The sequence shown here is derived from an EMBL/GenBank/DDBJ whole genome shotgun (WGS) entry which is preliminary data.</text>
</comment>
<gene>
    <name evidence="3" type="ORF">BKA10_000402</name>
</gene>
<evidence type="ECO:0000313" key="3">
    <source>
        <dbReference type="EMBL" id="MBB4138608.1"/>
    </source>
</evidence>